<comment type="caution">
    <text evidence="3">The sequence shown here is derived from an EMBL/GenBank/DDBJ whole genome shotgun (WGS) entry which is preliminary data.</text>
</comment>
<protein>
    <submittedName>
        <fullName evidence="3">O-acyltransferase like protein</fullName>
    </submittedName>
</protein>
<evidence type="ECO:0000256" key="1">
    <source>
        <dbReference type="SAM" id="Phobius"/>
    </source>
</evidence>
<evidence type="ECO:0000313" key="3">
    <source>
        <dbReference type="EMBL" id="GFT13352.1"/>
    </source>
</evidence>
<organism evidence="3 4">
    <name type="scientific">Nephila pilipes</name>
    <name type="common">Giant wood spider</name>
    <name type="synonym">Nephila maculata</name>
    <dbReference type="NCBI Taxonomy" id="299642"/>
    <lineage>
        <taxon>Eukaryota</taxon>
        <taxon>Metazoa</taxon>
        <taxon>Ecdysozoa</taxon>
        <taxon>Arthropoda</taxon>
        <taxon>Chelicerata</taxon>
        <taxon>Arachnida</taxon>
        <taxon>Araneae</taxon>
        <taxon>Araneomorphae</taxon>
        <taxon>Entelegynae</taxon>
        <taxon>Araneoidea</taxon>
        <taxon>Nephilidae</taxon>
        <taxon>Nephila</taxon>
    </lineage>
</organism>
<feature type="transmembrane region" description="Helical" evidence="1">
    <location>
        <begin position="150"/>
        <end position="172"/>
    </location>
</feature>
<keyword evidence="1" id="KW-1133">Transmembrane helix</keyword>
<keyword evidence="1" id="KW-0472">Membrane</keyword>
<keyword evidence="1" id="KW-0812">Transmembrane</keyword>
<dbReference type="OrthoDB" id="6414878at2759"/>
<dbReference type="AlphaFoldDB" id="A0A8X6NG54"/>
<feature type="transmembrane region" description="Helical" evidence="1">
    <location>
        <begin position="117"/>
        <end position="138"/>
    </location>
</feature>
<dbReference type="EMBL" id="BMAW01009339">
    <property type="protein sequence ID" value="GFT13352.1"/>
    <property type="molecule type" value="Genomic_DNA"/>
</dbReference>
<feature type="transmembrane region" description="Helical" evidence="1">
    <location>
        <begin position="84"/>
        <end position="105"/>
    </location>
</feature>
<dbReference type="GO" id="GO:0016747">
    <property type="term" value="F:acyltransferase activity, transferring groups other than amino-acyl groups"/>
    <property type="evidence" value="ECO:0007669"/>
    <property type="project" value="InterPro"/>
</dbReference>
<reference evidence="3" key="1">
    <citation type="submission" date="2020-08" db="EMBL/GenBank/DDBJ databases">
        <title>Multicomponent nature underlies the extraordinary mechanical properties of spider dragline silk.</title>
        <authorList>
            <person name="Kono N."/>
            <person name="Nakamura H."/>
            <person name="Mori M."/>
            <person name="Yoshida Y."/>
            <person name="Ohtoshi R."/>
            <person name="Malay A.D."/>
            <person name="Moran D.A.P."/>
            <person name="Tomita M."/>
            <person name="Numata K."/>
            <person name="Arakawa K."/>
        </authorList>
    </citation>
    <scope>NUCLEOTIDE SEQUENCE</scope>
</reference>
<dbReference type="PANTHER" id="PTHR11161:SF0">
    <property type="entry name" value="O-ACYLTRANSFERASE LIKE PROTEIN"/>
    <property type="match status" value="1"/>
</dbReference>
<feature type="non-terminal residue" evidence="3">
    <location>
        <position position="1"/>
    </location>
</feature>
<proteinExistence type="predicted"/>
<feature type="transmembrane region" description="Helical" evidence="1">
    <location>
        <begin position="43"/>
        <end position="64"/>
    </location>
</feature>
<dbReference type="InterPro" id="IPR002656">
    <property type="entry name" value="Acyl_transf_3_dom"/>
</dbReference>
<feature type="domain" description="Acyltransferase 3" evidence="2">
    <location>
        <begin position="10"/>
        <end position="168"/>
    </location>
</feature>
<sequence length="203" mass="23308">LTKKTANLVYFRPYPHLGAYCVGLALGYILWKHHKWSLNKLTQTVGWMTSATSCLAVLFATYSWSRGNTADAVEGVIYAVLHRTAWAAGVAWVLFVCAVGHGGVLNKFLSWQLFTPLSRLCYSIYLLHFPILWIRISWRRSLVPFHHYDIITEFFGVLMITLVLSVFFHLAFEAPFLKLEQIWFPEKSKTTEVKKPLENAHTT</sequence>
<dbReference type="PANTHER" id="PTHR11161">
    <property type="entry name" value="O-ACYLTRANSFERASE"/>
    <property type="match status" value="1"/>
</dbReference>
<accession>A0A8X6NG54</accession>
<dbReference type="InterPro" id="IPR052728">
    <property type="entry name" value="O2_lipid_transport_reg"/>
</dbReference>
<gene>
    <name evidence="3" type="primary">Oacyl</name>
    <name evidence="3" type="ORF">NPIL_435401</name>
</gene>
<evidence type="ECO:0000259" key="2">
    <source>
        <dbReference type="Pfam" id="PF01757"/>
    </source>
</evidence>
<evidence type="ECO:0000313" key="4">
    <source>
        <dbReference type="Proteomes" id="UP000887013"/>
    </source>
</evidence>
<dbReference type="Pfam" id="PF01757">
    <property type="entry name" value="Acyl_transf_3"/>
    <property type="match status" value="1"/>
</dbReference>
<dbReference type="Proteomes" id="UP000887013">
    <property type="component" value="Unassembled WGS sequence"/>
</dbReference>
<feature type="transmembrane region" description="Helical" evidence="1">
    <location>
        <begin position="14"/>
        <end position="31"/>
    </location>
</feature>
<keyword evidence="4" id="KW-1185">Reference proteome</keyword>
<name>A0A8X6NG54_NEPPI</name>